<dbReference type="RefSeq" id="XP_044548279.1">
    <property type="nucleotide sequence ID" value="XM_044694902.1"/>
</dbReference>
<keyword evidence="3" id="KW-1185">Reference proteome</keyword>
<reference evidence="2 3" key="1">
    <citation type="journal article" date="2018" name="BMC Genomics">
        <title>The genome of Naegleria lovaniensis, the basis for a comparative approach to unravel pathogenicity factors of the human pathogenic amoeba N. fowleri.</title>
        <authorList>
            <person name="Liechti N."/>
            <person name="Schurch N."/>
            <person name="Bruggmann R."/>
            <person name="Wittwer M."/>
        </authorList>
    </citation>
    <scope>NUCLEOTIDE SEQUENCE [LARGE SCALE GENOMIC DNA]</scope>
    <source>
        <strain evidence="2 3">ATCC 30569</strain>
    </source>
</reference>
<evidence type="ECO:0000313" key="2">
    <source>
        <dbReference type="EMBL" id="KAG2382600.1"/>
    </source>
</evidence>
<protein>
    <submittedName>
        <fullName evidence="2">Uncharacterized protein</fullName>
    </submittedName>
</protein>
<dbReference type="AlphaFoldDB" id="A0AA88GLU0"/>
<accession>A0AA88GLU0</accession>
<name>A0AA88GLU0_NAELO</name>
<comment type="caution">
    <text evidence="2">The sequence shown here is derived from an EMBL/GenBank/DDBJ whole genome shotgun (WGS) entry which is preliminary data.</text>
</comment>
<dbReference type="GeneID" id="68097635"/>
<feature type="region of interest" description="Disordered" evidence="1">
    <location>
        <begin position="1"/>
        <end position="22"/>
    </location>
</feature>
<organism evidence="2 3">
    <name type="scientific">Naegleria lovaniensis</name>
    <name type="common">Amoeba</name>
    <dbReference type="NCBI Taxonomy" id="51637"/>
    <lineage>
        <taxon>Eukaryota</taxon>
        <taxon>Discoba</taxon>
        <taxon>Heterolobosea</taxon>
        <taxon>Tetramitia</taxon>
        <taxon>Eutetramitia</taxon>
        <taxon>Vahlkampfiidae</taxon>
        <taxon>Naegleria</taxon>
    </lineage>
</organism>
<sequence>MIPQQSLMYTPTTPQDDYRSTTPNLQADTITNSNNDDLMITSSLSAESLEEATTQVMTDDPNITKSKIELLNHDEITECPPPISEYAPDDYESNVYKQEIIRTMSNQSNLQLISIATGQSLFRTKYNQLRKFCKFTVETQKPLPPIPTPKEQSALLGSLNEEVFLRIRAQQPQRSHGDDDEEFEDENDEHVEGGEDENDDFWIDEQEGDDETLESAGEQPPLRQQPRLLPRRAPILIPSRRHEPFHRPFHHYENSDEEEEPEEEERYTFEDSEEEEDEQMRDQEM</sequence>
<evidence type="ECO:0000313" key="3">
    <source>
        <dbReference type="Proteomes" id="UP000816034"/>
    </source>
</evidence>
<feature type="compositionally biased region" description="Low complexity" evidence="1">
    <location>
        <begin position="219"/>
        <end position="238"/>
    </location>
</feature>
<feature type="compositionally biased region" description="Acidic residues" evidence="1">
    <location>
        <begin position="178"/>
        <end position="213"/>
    </location>
</feature>
<feature type="compositionally biased region" description="Basic and acidic residues" evidence="1">
    <location>
        <begin position="240"/>
        <end position="254"/>
    </location>
</feature>
<dbReference type="Proteomes" id="UP000816034">
    <property type="component" value="Unassembled WGS sequence"/>
</dbReference>
<feature type="compositionally biased region" description="Acidic residues" evidence="1">
    <location>
        <begin position="255"/>
        <end position="279"/>
    </location>
</feature>
<dbReference type="EMBL" id="PYSW02000023">
    <property type="protein sequence ID" value="KAG2382600.1"/>
    <property type="molecule type" value="Genomic_DNA"/>
</dbReference>
<feature type="region of interest" description="Disordered" evidence="1">
    <location>
        <begin position="170"/>
        <end position="285"/>
    </location>
</feature>
<evidence type="ECO:0000256" key="1">
    <source>
        <dbReference type="SAM" id="MobiDB-lite"/>
    </source>
</evidence>
<proteinExistence type="predicted"/>
<gene>
    <name evidence="2" type="ORF">C9374_005180</name>
</gene>